<comment type="subcellular location">
    <subcellularLocation>
        <location evidence="1">Endomembrane system</location>
        <topology evidence="1">Multi-pass membrane protein</topology>
    </subcellularLocation>
</comment>
<evidence type="ECO:0000256" key="4">
    <source>
        <dbReference type="ARBA" id="ARBA00023136"/>
    </source>
</evidence>
<feature type="transmembrane region" description="Helical" evidence="7">
    <location>
        <begin position="233"/>
        <end position="257"/>
    </location>
</feature>
<proteinExistence type="predicted"/>
<keyword evidence="5" id="KW-1015">Disulfide bond</keyword>
<sequence>MLKNKASYFTKYTSAEPLAVFRIAFGFMMLISIIRFWYHGWIETLYIQPKFHFSYFGFEWVKPLGNYTYLLFIIYGLSAVFVALGLKYRVAIITFFLSFTYIELMDKTTYLNHYYFISILSFLLIFLPANATFSLDNLLQKKTYKIVPKWTIDSIKLLLAIVYIYAGLAKLNSDWLLNAMPLKIWLPSKYNIPIIGETLMHKEWFHYAMSWCGALYDLIIPFLLLYKPTRKLAFALVVFFHIFTRVLFPIGMFPYIMIVSTLIFFDANFHQKIIAIIKNILSVFKLKTKVQANTLDIKKTYLIKHKQIIMPIIAVFFAIQVILPWRYLLYPDELFWTEEGYRFSWRVMLMEKAGYANFKIANAETEDFFYVDNTDFLTPFQEKQMSFQPDFILEYAHYLGNHFKNQGHKNVQVFVDCHVALNGRLSKRYIDPKINLYQEKESFKHKTWILPFNDEIKGL</sequence>
<feature type="transmembrane region" description="Helical" evidence="7">
    <location>
        <begin position="204"/>
        <end position="226"/>
    </location>
</feature>
<feature type="transmembrane region" description="Helical" evidence="7">
    <location>
        <begin position="308"/>
        <end position="328"/>
    </location>
</feature>
<feature type="transmembrane region" description="Helical" evidence="7">
    <location>
        <begin position="20"/>
        <end position="38"/>
    </location>
</feature>
<accession>A0A1D8P9Q3</accession>
<dbReference type="InterPro" id="IPR053934">
    <property type="entry name" value="HTTM_dom"/>
</dbReference>
<dbReference type="GO" id="GO:0019842">
    <property type="term" value="F:vitamin binding"/>
    <property type="evidence" value="ECO:0007669"/>
    <property type="project" value="TreeGrafter"/>
</dbReference>
<dbReference type="AlphaFoldDB" id="A0A1D8P9Q3"/>
<dbReference type="KEGG" id="lul:LPB138_11810"/>
<dbReference type="PANTHER" id="PTHR12639">
    <property type="entry name" value="VITAMIN K-DEPENDENT GAMMA-CARBOXYLASE"/>
    <property type="match status" value="1"/>
</dbReference>
<evidence type="ECO:0000256" key="6">
    <source>
        <dbReference type="ARBA" id="ARBA00023239"/>
    </source>
</evidence>
<evidence type="ECO:0000256" key="3">
    <source>
        <dbReference type="ARBA" id="ARBA00022989"/>
    </source>
</evidence>
<dbReference type="InterPro" id="IPR053935">
    <property type="entry name" value="VKGC_lumenal_dom"/>
</dbReference>
<dbReference type="Pfam" id="PF05090">
    <property type="entry name" value="HTTM"/>
    <property type="match status" value="1"/>
</dbReference>
<dbReference type="Pfam" id="PF22777">
    <property type="entry name" value="VKGC_lumenal_dom"/>
    <property type="match status" value="1"/>
</dbReference>
<evidence type="ECO:0000256" key="5">
    <source>
        <dbReference type="ARBA" id="ARBA00023157"/>
    </source>
</evidence>
<name>A0A1D8P9Q3_9FLAO</name>
<keyword evidence="10" id="KW-1185">Reference proteome</keyword>
<reference evidence="9 10" key="1">
    <citation type="submission" date="2016-10" db="EMBL/GenBank/DDBJ databases">
        <title>Lutibacter sp. LPB0138, isolated from marine gastropod.</title>
        <authorList>
            <person name="Kim E."/>
            <person name="Yi H."/>
        </authorList>
    </citation>
    <scope>NUCLEOTIDE SEQUENCE [LARGE SCALE GENOMIC DNA]</scope>
    <source>
        <strain evidence="9 10">LPB0138</strain>
    </source>
</reference>
<dbReference type="Proteomes" id="UP000176050">
    <property type="component" value="Chromosome"/>
</dbReference>
<keyword evidence="4 7" id="KW-0472">Membrane</keyword>
<evidence type="ECO:0000256" key="1">
    <source>
        <dbReference type="ARBA" id="ARBA00004127"/>
    </source>
</evidence>
<keyword evidence="6" id="KW-0456">Lyase</keyword>
<evidence type="ECO:0000256" key="7">
    <source>
        <dbReference type="SAM" id="Phobius"/>
    </source>
</evidence>
<evidence type="ECO:0000313" key="9">
    <source>
        <dbReference type="EMBL" id="AOW21322.1"/>
    </source>
</evidence>
<dbReference type="STRING" id="1850246.LPB138_11810"/>
<dbReference type="RefSeq" id="WP_070237470.1">
    <property type="nucleotide sequence ID" value="NZ_CP017478.1"/>
</dbReference>
<dbReference type="InterPro" id="IPR011020">
    <property type="entry name" value="HTTM-like"/>
</dbReference>
<dbReference type="InterPro" id="IPR007782">
    <property type="entry name" value="VKG_COase"/>
</dbReference>
<dbReference type="OrthoDB" id="341137at2"/>
<feature type="domain" description="HTTM-like" evidence="8">
    <location>
        <begin position="10"/>
        <end position="269"/>
    </location>
</feature>
<protein>
    <submittedName>
        <fullName evidence="9">HTTM domain-containing protein</fullName>
    </submittedName>
</protein>
<dbReference type="EMBL" id="CP017478">
    <property type="protein sequence ID" value="AOW21322.1"/>
    <property type="molecule type" value="Genomic_DNA"/>
</dbReference>
<dbReference type="GO" id="GO:0012505">
    <property type="term" value="C:endomembrane system"/>
    <property type="evidence" value="ECO:0007669"/>
    <property type="project" value="UniProtKB-SubCell"/>
</dbReference>
<dbReference type="GO" id="GO:0008488">
    <property type="term" value="F:gamma-glutamyl carboxylase activity"/>
    <property type="evidence" value="ECO:0007669"/>
    <property type="project" value="InterPro"/>
</dbReference>
<dbReference type="SMART" id="SM00752">
    <property type="entry name" value="HTTM"/>
    <property type="match status" value="1"/>
</dbReference>
<evidence type="ECO:0000313" key="10">
    <source>
        <dbReference type="Proteomes" id="UP000176050"/>
    </source>
</evidence>
<evidence type="ECO:0000256" key="2">
    <source>
        <dbReference type="ARBA" id="ARBA00022692"/>
    </source>
</evidence>
<dbReference type="PANTHER" id="PTHR12639:SF7">
    <property type="entry name" value="HTTM DOMAIN-CONTAINING PROTEIN"/>
    <property type="match status" value="1"/>
</dbReference>
<feature type="transmembrane region" description="Helical" evidence="7">
    <location>
        <begin position="114"/>
        <end position="133"/>
    </location>
</feature>
<evidence type="ECO:0000259" key="8">
    <source>
        <dbReference type="SMART" id="SM00752"/>
    </source>
</evidence>
<feature type="transmembrane region" description="Helical" evidence="7">
    <location>
        <begin position="154"/>
        <end position="171"/>
    </location>
</feature>
<feature type="transmembrane region" description="Helical" evidence="7">
    <location>
        <begin position="69"/>
        <end position="102"/>
    </location>
</feature>
<gene>
    <name evidence="9" type="ORF">LPB138_11810</name>
</gene>
<keyword evidence="3 7" id="KW-1133">Transmembrane helix</keyword>
<keyword evidence="2 7" id="KW-0812">Transmembrane</keyword>
<organism evidence="9 10">
    <name type="scientific">Urechidicola croceus</name>
    <dbReference type="NCBI Taxonomy" id="1850246"/>
    <lineage>
        <taxon>Bacteria</taxon>
        <taxon>Pseudomonadati</taxon>
        <taxon>Bacteroidota</taxon>
        <taxon>Flavobacteriia</taxon>
        <taxon>Flavobacteriales</taxon>
        <taxon>Flavobacteriaceae</taxon>
        <taxon>Urechidicola</taxon>
    </lineage>
</organism>